<name>A0ABS8PVS6_9BACT</name>
<dbReference type="PANTHER" id="PTHR32309">
    <property type="entry name" value="TYROSINE-PROTEIN KINASE"/>
    <property type="match status" value="1"/>
</dbReference>
<accession>A0ABS8PVS6</accession>
<evidence type="ECO:0000256" key="3">
    <source>
        <dbReference type="ARBA" id="ARBA00022679"/>
    </source>
</evidence>
<evidence type="ECO:0000313" key="11">
    <source>
        <dbReference type="EMBL" id="MCD2425182.1"/>
    </source>
</evidence>
<feature type="domain" description="AAA" evidence="10">
    <location>
        <begin position="567"/>
        <end position="696"/>
    </location>
</feature>
<keyword evidence="12" id="KW-1185">Reference proteome</keyword>
<proteinExistence type="inferred from homology"/>
<keyword evidence="9" id="KW-0812">Transmembrane</keyword>
<keyword evidence="9" id="KW-0472">Membrane</keyword>
<evidence type="ECO:0000256" key="7">
    <source>
        <dbReference type="ARBA" id="ARBA00023137"/>
    </source>
</evidence>
<keyword evidence="4" id="KW-0547">Nucleotide-binding</keyword>
<comment type="caution">
    <text evidence="11">The sequence shown here is derived from an EMBL/GenBank/DDBJ whole genome shotgun (WGS) entry which is preliminary data.</text>
</comment>
<dbReference type="GO" id="GO:0004715">
    <property type="term" value="F:non-membrane spanning protein tyrosine kinase activity"/>
    <property type="evidence" value="ECO:0007669"/>
    <property type="project" value="UniProtKB-EC"/>
</dbReference>
<evidence type="ECO:0000256" key="9">
    <source>
        <dbReference type="SAM" id="Phobius"/>
    </source>
</evidence>
<keyword evidence="6" id="KW-0067">ATP-binding</keyword>
<dbReference type="RefSeq" id="WP_231007616.1">
    <property type="nucleotide sequence ID" value="NZ_JAJNEC010000006.1"/>
</dbReference>
<keyword evidence="5" id="KW-0418">Kinase</keyword>
<dbReference type="CDD" id="cd05387">
    <property type="entry name" value="BY-kinase"/>
    <property type="match status" value="1"/>
</dbReference>
<evidence type="ECO:0000256" key="1">
    <source>
        <dbReference type="ARBA" id="ARBA00007316"/>
    </source>
</evidence>
<dbReference type="Pfam" id="PF13614">
    <property type="entry name" value="AAA_31"/>
    <property type="match status" value="1"/>
</dbReference>
<dbReference type="PANTHER" id="PTHR32309:SF13">
    <property type="entry name" value="FERRIC ENTEROBACTIN TRANSPORT PROTEIN FEPE"/>
    <property type="match status" value="1"/>
</dbReference>
<evidence type="ECO:0000256" key="6">
    <source>
        <dbReference type="ARBA" id="ARBA00022840"/>
    </source>
</evidence>
<dbReference type="Proteomes" id="UP001199816">
    <property type="component" value="Unassembled WGS sequence"/>
</dbReference>
<organism evidence="11 12">
    <name type="scientific">Niabella pedocola</name>
    <dbReference type="NCBI Taxonomy" id="1752077"/>
    <lineage>
        <taxon>Bacteria</taxon>
        <taxon>Pseudomonadati</taxon>
        <taxon>Bacteroidota</taxon>
        <taxon>Chitinophagia</taxon>
        <taxon>Chitinophagales</taxon>
        <taxon>Chitinophagaceae</taxon>
        <taxon>Niabella</taxon>
    </lineage>
</organism>
<keyword evidence="3 11" id="KW-0808">Transferase</keyword>
<dbReference type="EC" id="2.7.10.2" evidence="2"/>
<dbReference type="InterPro" id="IPR025669">
    <property type="entry name" value="AAA_dom"/>
</dbReference>
<evidence type="ECO:0000256" key="4">
    <source>
        <dbReference type="ARBA" id="ARBA00022741"/>
    </source>
</evidence>
<protein>
    <recommendedName>
        <fullName evidence="2">non-specific protein-tyrosine kinase</fullName>
        <ecNumber evidence="2">2.7.10.2</ecNumber>
    </recommendedName>
</protein>
<comment type="catalytic activity">
    <reaction evidence="8">
        <text>L-tyrosyl-[protein] + ATP = O-phospho-L-tyrosyl-[protein] + ADP + H(+)</text>
        <dbReference type="Rhea" id="RHEA:10596"/>
        <dbReference type="Rhea" id="RHEA-COMP:10136"/>
        <dbReference type="Rhea" id="RHEA-COMP:20101"/>
        <dbReference type="ChEBI" id="CHEBI:15378"/>
        <dbReference type="ChEBI" id="CHEBI:30616"/>
        <dbReference type="ChEBI" id="CHEBI:46858"/>
        <dbReference type="ChEBI" id="CHEBI:61978"/>
        <dbReference type="ChEBI" id="CHEBI:456216"/>
        <dbReference type="EC" id="2.7.10.2"/>
    </reaction>
</comment>
<evidence type="ECO:0000256" key="2">
    <source>
        <dbReference type="ARBA" id="ARBA00011903"/>
    </source>
</evidence>
<evidence type="ECO:0000256" key="8">
    <source>
        <dbReference type="ARBA" id="ARBA00051245"/>
    </source>
</evidence>
<keyword evidence="9" id="KW-1133">Transmembrane helix</keyword>
<feature type="transmembrane region" description="Helical" evidence="9">
    <location>
        <begin position="21"/>
        <end position="44"/>
    </location>
</feature>
<sequence length="789" mass="88028">MQSIEKKEISGNLSARELFYKYIRFLPIIILSLILAFFVAWLYLRYTQEQYSSIGNMLITTEESKGDKVEELIEGKSKTTNLLNEVEVLKSRPLMTRVVRSLGLQVGYVKKGNVKNMNAYKRTSFAFVPVQLVDSALSFSVDIDFINANQFRVDKKNTLYSFDQLFQTKNGVFKLVKSGGLPEPGAEFTITYNHEDVIAANMIRDLNVQPKLANTGILLVEYHSANPYLSSDVVNTLMKEYTIWKVEQGNTSMDLTIDFINNRLGIVQHDIDSLQRKLVAYQQNNNLVDANLQITALLQRAQEQDAAGQEQRMAINTLDLLESGVAKGENSVLTPSALGVKDVGLGDMLTKLNEAQLQRKNLVDGNVPVDNPQIKQLDQTIETLRKGALTNIQTLKNSYRKNLGLVSSEKSKNTGGALQMPAKITEQAEIERDLTSKLALAKVLGEKREEAAIKRASTISNTKIIEKAEPDLVPVKPSPRNVKLAALLFGLAIPGLFIVLKEALNDRVNTRSDIERATNAPILGEIGHSKSDQTLVVSKTKRTLIAEQFRLLRSNLQYITGKRDKVVILVTSSFGGEGKSFISTNMAAVYGLTDKKTIVLEFDLRKPKVLSGLDMQKRQGISNYMIGDVDLDSLIIPVAGEENMYVLPCGPIPPNPAELLLNEKTDQLFAQLKNKFDYIIIDTAPIGMVSDALTLAKYADCTLYVTRQGHTFKKQLNLINEMYENKKMPNLSIVLNDTKLPTGGGYYGNYGYGYGYGERSGNDYYQDDTFIERKKKKGFFSALGKAKKR</sequence>
<comment type="similarity">
    <text evidence="1">Belongs to the CpsD/CapB family.</text>
</comment>
<dbReference type="NCBIfam" id="TIGR01007">
    <property type="entry name" value="eps_fam"/>
    <property type="match status" value="1"/>
</dbReference>
<evidence type="ECO:0000256" key="5">
    <source>
        <dbReference type="ARBA" id="ARBA00022777"/>
    </source>
</evidence>
<evidence type="ECO:0000259" key="10">
    <source>
        <dbReference type="Pfam" id="PF13614"/>
    </source>
</evidence>
<dbReference type="SUPFAM" id="SSF52540">
    <property type="entry name" value="P-loop containing nucleoside triphosphate hydrolases"/>
    <property type="match status" value="1"/>
</dbReference>
<gene>
    <name evidence="11" type="ORF">LQ567_20520</name>
</gene>
<dbReference type="InterPro" id="IPR027417">
    <property type="entry name" value="P-loop_NTPase"/>
</dbReference>
<evidence type="ECO:0000313" key="12">
    <source>
        <dbReference type="Proteomes" id="UP001199816"/>
    </source>
</evidence>
<reference evidence="11 12" key="1">
    <citation type="submission" date="2021-11" db="EMBL/GenBank/DDBJ databases">
        <title>Genomic of Niabella pedocola.</title>
        <authorList>
            <person name="Wu T."/>
        </authorList>
    </citation>
    <scope>NUCLEOTIDE SEQUENCE [LARGE SCALE GENOMIC DNA]</scope>
    <source>
        <strain evidence="11 12">JCM 31011</strain>
    </source>
</reference>
<dbReference type="InterPro" id="IPR005702">
    <property type="entry name" value="Wzc-like_C"/>
</dbReference>
<dbReference type="Gene3D" id="3.40.50.300">
    <property type="entry name" value="P-loop containing nucleotide triphosphate hydrolases"/>
    <property type="match status" value="1"/>
</dbReference>
<dbReference type="InterPro" id="IPR050445">
    <property type="entry name" value="Bact_polysacc_biosynth/exp"/>
</dbReference>
<dbReference type="EMBL" id="JAJNEC010000006">
    <property type="protein sequence ID" value="MCD2425182.1"/>
    <property type="molecule type" value="Genomic_DNA"/>
</dbReference>
<keyword evidence="7" id="KW-0829">Tyrosine-protein kinase</keyword>